<name>A0ABN8JMH2_9HYPH</name>
<sequence length="124" mass="13355">MLVAALGVVFLGVRLTGASRLGIALVAAGAVLIAYRMWGGSIAGAFRFKAGDENVEAIGHRLISAPSCCRCRSKARFPGWLPLNDDVFAAFWPGPRRLWRAGSCPFARQSACALHSRVRKRLVS</sequence>
<protein>
    <submittedName>
        <fullName evidence="1">Uncharacterized protein</fullName>
    </submittedName>
</protein>
<dbReference type="Proteomes" id="UP001152604">
    <property type="component" value="Unassembled WGS sequence"/>
</dbReference>
<comment type="caution">
    <text evidence="1">The sequence shown here is derived from an EMBL/GenBank/DDBJ whole genome shotgun (WGS) entry which is preliminary data.</text>
</comment>
<reference evidence="1" key="1">
    <citation type="submission" date="2022-03" db="EMBL/GenBank/DDBJ databases">
        <authorList>
            <person name="Brunel B."/>
        </authorList>
    </citation>
    <scope>NUCLEOTIDE SEQUENCE</scope>
    <source>
        <strain evidence="1">STM4922sample</strain>
    </source>
</reference>
<proteinExistence type="predicted"/>
<organism evidence="1 2">
    <name type="scientific">Mesorhizobium ventifaucium</name>
    <dbReference type="NCBI Taxonomy" id="666020"/>
    <lineage>
        <taxon>Bacteria</taxon>
        <taxon>Pseudomonadati</taxon>
        <taxon>Pseudomonadota</taxon>
        <taxon>Alphaproteobacteria</taxon>
        <taxon>Hyphomicrobiales</taxon>
        <taxon>Phyllobacteriaceae</taxon>
        <taxon>Mesorhizobium</taxon>
    </lineage>
</organism>
<evidence type="ECO:0000313" key="1">
    <source>
        <dbReference type="EMBL" id="CAH2398848.1"/>
    </source>
</evidence>
<gene>
    <name evidence="1" type="ORF">MES4922_20314</name>
</gene>
<keyword evidence="2" id="KW-1185">Reference proteome</keyword>
<dbReference type="EMBL" id="CAKXZS010000012">
    <property type="protein sequence ID" value="CAH2398848.1"/>
    <property type="molecule type" value="Genomic_DNA"/>
</dbReference>
<accession>A0ABN8JMH2</accession>
<evidence type="ECO:0000313" key="2">
    <source>
        <dbReference type="Proteomes" id="UP001152604"/>
    </source>
</evidence>